<evidence type="ECO:0000256" key="7">
    <source>
        <dbReference type="ARBA" id="ARBA00022679"/>
    </source>
</evidence>
<dbReference type="PANTHER" id="PTHR11098:SF1">
    <property type="entry name" value="NICOTINATE PHOSPHORIBOSYLTRANSFERASE"/>
    <property type="match status" value="1"/>
</dbReference>
<dbReference type="SUPFAM" id="SSF51690">
    <property type="entry name" value="Nicotinate/Quinolinate PRTase C-terminal domain-like"/>
    <property type="match status" value="1"/>
</dbReference>
<dbReference type="Gene3D" id="3.20.20.70">
    <property type="entry name" value="Aldolase class I"/>
    <property type="match status" value="1"/>
</dbReference>
<dbReference type="FunFam" id="3.20.20.70:FF:000076">
    <property type="entry name" value="Nicotinate phosphoribosyltransferase"/>
    <property type="match status" value="1"/>
</dbReference>
<evidence type="ECO:0000256" key="1">
    <source>
        <dbReference type="ARBA" id="ARBA00004952"/>
    </source>
</evidence>
<evidence type="ECO:0000256" key="3">
    <source>
        <dbReference type="ARBA" id="ARBA00013236"/>
    </source>
</evidence>
<dbReference type="PIRSF" id="PIRSF000484">
    <property type="entry name" value="NAPRT"/>
    <property type="match status" value="1"/>
</dbReference>
<dbReference type="InterPro" id="IPR036068">
    <property type="entry name" value="Nicotinate_pribotase-like_C"/>
</dbReference>
<comment type="PTM">
    <text evidence="9">Transiently phosphorylated on a His residue during the reaction cycle. Phosphorylation strongly increases the affinity for substrates and increases the rate of nicotinate D-ribonucleotide production. Dephosphorylation regenerates the low-affinity form of the enzyme, leading to product release.</text>
</comment>
<keyword evidence="4" id="KW-0597">Phosphoprotein</keyword>
<protein>
    <recommendedName>
        <fullName evidence="3 9">Nicotinate phosphoribosyltransferase</fullName>
        <ecNumber evidence="3 9">6.3.4.21</ecNumber>
    </recommendedName>
</protein>
<comment type="function">
    <text evidence="9">Catalyzes the first step in the biosynthesis of NAD from nicotinic acid, the ATP-dependent synthesis of beta-nicotinate D-ribonucleotide from nicotinate and 5-phospho-D-ribose 1-phosphate.</text>
</comment>
<dbReference type="AlphaFoldDB" id="A0A840E2Q1"/>
<organism evidence="12 13">
    <name type="scientific">Neolewinella aquimaris</name>
    <dbReference type="NCBI Taxonomy" id="1835722"/>
    <lineage>
        <taxon>Bacteria</taxon>
        <taxon>Pseudomonadati</taxon>
        <taxon>Bacteroidota</taxon>
        <taxon>Saprospiria</taxon>
        <taxon>Saprospirales</taxon>
        <taxon>Lewinellaceae</taxon>
        <taxon>Neolewinella</taxon>
    </lineage>
</organism>
<evidence type="ECO:0000256" key="5">
    <source>
        <dbReference type="ARBA" id="ARBA00022598"/>
    </source>
</evidence>
<keyword evidence="5 9" id="KW-0436">Ligase</keyword>
<gene>
    <name evidence="12" type="ORF">GGR28_002491</name>
</gene>
<dbReference type="Pfam" id="PF17767">
    <property type="entry name" value="NAPRTase_N"/>
    <property type="match status" value="1"/>
</dbReference>
<evidence type="ECO:0000259" key="10">
    <source>
        <dbReference type="Pfam" id="PF04095"/>
    </source>
</evidence>
<dbReference type="CDD" id="cd01570">
    <property type="entry name" value="NAPRTase_A"/>
    <property type="match status" value="1"/>
</dbReference>
<dbReference type="Pfam" id="PF04095">
    <property type="entry name" value="NAPRTase"/>
    <property type="match status" value="1"/>
</dbReference>
<evidence type="ECO:0000256" key="2">
    <source>
        <dbReference type="ARBA" id="ARBA00010897"/>
    </source>
</evidence>
<dbReference type="NCBIfam" id="NF009131">
    <property type="entry name" value="PRK12484.1"/>
    <property type="match status" value="1"/>
</dbReference>
<keyword evidence="13" id="KW-1185">Reference proteome</keyword>
<dbReference type="InterPro" id="IPR006405">
    <property type="entry name" value="Nic_PRibTrfase_pncB"/>
</dbReference>
<dbReference type="Gene3D" id="3.20.140.10">
    <property type="entry name" value="nicotinate phosphoribosyltransferase"/>
    <property type="match status" value="1"/>
</dbReference>
<dbReference type="EMBL" id="JACIFF010000006">
    <property type="protein sequence ID" value="MBB4079864.1"/>
    <property type="molecule type" value="Genomic_DNA"/>
</dbReference>
<dbReference type="GO" id="GO:0034355">
    <property type="term" value="P:NAD+ biosynthetic process via the salvage pathway"/>
    <property type="evidence" value="ECO:0007669"/>
    <property type="project" value="TreeGrafter"/>
</dbReference>
<comment type="caution">
    <text evidence="12">The sequence shown here is derived from an EMBL/GenBank/DDBJ whole genome shotgun (WGS) entry which is preliminary data.</text>
</comment>
<dbReference type="EC" id="6.3.4.21" evidence="3 9"/>
<accession>A0A840E2Q1</accession>
<dbReference type="NCBIfam" id="TIGR01513">
    <property type="entry name" value="NAPRTase_put"/>
    <property type="match status" value="1"/>
</dbReference>
<keyword evidence="6 9" id="KW-0662">Pyridine nucleotide biosynthesis</keyword>
<dbReference type="GO" id="GO:0047280">
    <property type="term" value="F:nicotinamide phosphoribosyltransferase activity"/>
    <property type="evidence" value="ECO:0007669"/>
    <property type="project" value="UniProtKB-ARBA"/>
</dbReference>
<comment type="pathway">
    <text evidence="1 9">Cofactor biosynthesis; NAD(+) biosynthesis; nicotinate D-ribonucleotide from nicotinate: step 1/1.</text>
</comment>
<dbReference type="RefSeq" id="WP_246416693.1">
    <property type="nucleotide sequence ID" value="NZ_JACIFF010000006.1"/>
</dbReference>
<sequence length="485" mass="53550">MTSHLPAVYRPDFGMLTDLYELTMGYGYYRQRIHERRAVFHLFYRNPPFDGKFALAAGLPLAVDLIRGLHFSADDVQYLGRLKGSNGEPLFREPFLNYLQRLKFTGDIDAVPEGEIALPHEPLLRIEAPLIQAQLLETALLTVINFSTLIATKAARIRAAAGDDPVIEFGLRRAQGIDGGMTASRAAYLGGCNGTSNLWAGRYYDIPVRGTHAHSWVMVFPDELTAFAAYADAMPNNAIFLVDTYDTLQGTRHAIEIGKALRAKGHEMQGIRLDSGNLAALSIEARRLLDEAGFPDAAIVASDGLDEYAIKELKDAGARIGIWGIGTRLATAYDQPALGGVYKLSAIQDEGGNWQSRMKRSDTAEKASNPGRLAVRRYYDGDRPVASQLYNTLAGEPSNRVVDASGTVHRISGAPQELLVPVFRDGAMIHRPTDLHRTRDRAISNWQRWNRPDMGDFIYGLAPELLAEKQILSDTPHTPTADEHH</sequence>
<dbReference type="SUPFAM" id="SSF54675">
    <property type="entry name" value="Nicotinate/Quinolinate PRTase N-terminal domain-like"/>
    <property type="match status" value="1"/>
</dbReference>
<dbReference type="InterPro" id="IPR007229">
    <property type="entry name" value="Nic_PRibTrfase-Fam"/>
</dbReference>
<dbReference type="GO" id="GO:0004516">
    <property type="term" value="F:nicotinate phosphoribosyltransferase activity"/>
    <property type="evidence" value="ECO:0007669"/>
    <property type="project" value="UniProtKB-UniRule"/>
</dbReference>
<evidence type="ECO:0000256" key="8">
    <source>
        <dbReference type="ARBA" id="ARBA00048668"/>
    </source>
</evidence>
<keyword evidence="12" id="KW-0328">Glycosyltransferase</keyword>
<dbReference type="InterPro" id="IPR013785">
    <property type="entry name" value="Aldolase_TIM"/>
</dbReference>
<evidence type="ECO:0000313" key="12">
    <source>
        <dbReference type="EMBL" id="MBB4079864.1"/>
    </source>
</evidence>
<evidence type="ECO:0000256" key="4">
    <source>
        <dbReference type="ARBA" id="ARBA00022553"/>
    </source>
</evidence>
<dbReference type="InterPro" id="IPR041525">
    <property type="entry name" value="N/Namide_PRibTrfase"/>
</dbReference>
<evidence type="ECO:0000313" key="13">
    <source>
        <dbReference type="Proteomes" id="UP000576209"/>
    </source>
</evidence>
<dbReference type="GO" id="GO:0005829">
    <property type="term" value="C:cytosol"/>
    <property type="evidence" value="ECO:0007669"/>
    <property type="project" value="TreeGrafter"/>
</dbReference>
<dbReference type="InterPro" id="IPR040727">
    <property type="entry name" value="NAPRTase_N"/>
</dbReference>
<dbReference type="UniPathway" id="UPA00253">
    <property type="reaction ID" value="UER00457"/>
</dbReference>
<evidence type="ECO:0000256" key="6">
    <source>
        <dbReference type="ARBA" id="ARBA00022642"/>
    </source>
</evidence>
<feature type="domain" description="Nicotinate phosphoribosyltransferase N-terminal" evidence="11">
    <location>
        <begin position="15"/>
        <end position="145"/>
    </location>
</feature>
<dbReference type="Proteomes" id="UP000576209">
    <property type="component" value="Unassembled WGS sequence"/>
</dbReference>
<reference evidence="12 13" key="1">
    <citation type="submission" date="2020-08" db="EMBL/GenBank/DDBJ databases">
        <title>Genomic Encyclopedia of Type Strains, Phase IV (KMG-IV): sequencing the most valuable type-strain genomes for metagenomic binning, comparative biology and taxonomic classification.</title>
        <authorList>
            <person name="Goeker M."/>
        </authorList>
    </citation>
    <scope>NUCLEOTIDE SEQUENCE [LARGE SCALE GENOMIC DNA]</scope>
    <source>
        <strain evidence="12 13">DSM 105137</strain>
    </source>
</reference>
<dbReference type="PANTHER" id="PTHR11098">
    <property type="entry name" value="NICOTINATE PHOSPHORIBOSYLTRANSFERASE"/>
    <property type="match status" value="1"/>
</dbReference>
<proteinExistence type="inferred from homology"/>
<evidence type="ECO:0000259" key="11">
    <source>
        <dbReference type="Pfam" id="PF17767"/>
    </source>
</evidence>
<comment type="catalytic activity">
    <reaction evidence="8 9">
        <text>5-phospho-alpha-D-ribose 1-diphosphate + nicotinate + ATP + H2O = nicotinate beta-D-ribonucleotide + ADP + phosphate + diphosphate</text>
        <dbReference type="Rhea" id="RHEA:36163"/>
        <dbReference type="ChEBI" id="CHEBI:15377"/>
        <dbReference type="ChEBI" id="CHEBI:30616"/>
        <dbReference type="ChEBI" id="CHEBI:32544"/>
        <dbReference type="ChEBI" id="CHEBI:33019"/>
        <dbReference type="ChEBI" id="CHEBI:43474"/>
        <dbReference type="ChEBI" id="CHEBI:57502"/>
        <dbReference type="ChEBI" id="CHEBI:58017"/>
        <dbReference type="ChEBI" id="CHEBI:456216"/>
        <dbReference type="EC" id="6.3.4.21"/>
    </reaction>
</comment>
<dbReference type="NCBIfam" id="NF006695">
    <property type="entry name" value="PRK09243.1-2"/>
    <property type="match status" value="1"/>
</dbReference>
<evidence type="ECO:0000256" key="9">
    <source>
        <dbReference type="RuleBase" id="RU365100"/>
    </source>
</evidence>
<keyword evidence="7 9" id="KW-0808">Transferase</keyword>
<name>A0A840E2Q1_9BACT</name>
<feature type="domain" description="Nicotinate/nicotinamide phosphoribosyltransferase" evidence="10">
    <location>
        <begin position="167"/>
        <end position="348"/>
    </location>
</feature>
<comment type="similarity">
    <text evidence="2 9">Belongs to the NAPRTase family.</text>
</comment>